<evidence type="ECO:0000256" key="4">
    <source>
        <dbReference type="SAM" id="MobiDB-lite"/>
    </source>
</evidence>
<dbReference type="Gene3D" id="3.30.505.10">
    <property type="entry name" value="SH2 domain"/>
    <property type="match status" value="1"/>
</dbReference>
<name>A0ABV0Y9H8_9TELE</name>
<dbReference type="Pfam" id="PF00017">
    <property type="entry name" value="SH2"/>
    <property type="match status" value="1"/>
</dbReference>
<organism evidence="7 8">
    <name type="scientific">Ameca splendens</name>
    <dbReference type="NCBI Taxonomy" id="208324"/>
    <lineage>
        <taxon>Eukaryota</taxon>
        <taxon>Metazoa</taxon>
        <taxon>Chordata</taxon>
        <taxon>Craniata</taxon>
        <taxon>Vertebrata</taxon>
        <taxon>Euteleostomi</taxon>
        <taxon>Actinopterygii</taxon>
        <taxon>Neopterygii</taxon>
        <taxon>Teleostei</taxon>
        <taxon>Neoteleostei</taxon>
        <taxon>Acanthomorphata</taxon>
        <taxon>Ovalentaria</taxon>
        <taxon>Atherinomorphae</taxon>
        <taxon>Cyprinodontiformes</taxon>
        <taxon>Goodeidae</taxon>
        <taxon>Ameca</taxon>
    </lineage>
</organism>
<dbReference type="InterPro" id="IPR036860">
    <property type="entry name" value="SH2_dom_sf"/>
</dbReference>
<accession>A0ABV0Y9H8</accession>
<protein>
    <recommendedName>
        <fullName evidence="9">Signal-transducing adaptor protein 1</fullName>
    </recommendedName>
</protein>
<evidence type="ECO:0008006" key="9">
    <source>
        <dbReference type="Google" id="ProtNLM"/>
    </source>
</evidence>
<evidence type="ECO:0000259" key="5">
    <source>
        <dbReference type="PROSITE" id="PS50001"/>
    </source>
</evidence>
<feature type="domain" description="SH2" evidence="5">
    <location>
        <begin position="212"/>
        <end position="305"/>
    </location>
</feature>
<dbReference type="InterPro" id="IPR039111">
    <property type="entry name" value="STAP1/STAP2"/>
</dbReference>
<keyword evidence="8" id="KW-1185">Reference proteome</keyword>
<dbReference type="SMART" id="SM00233">
    <property type="entry name" value="PH"/>
    <property type="match status" value="1"/>
</dbReference>
<dbReference type="EMBL" id="JAHRIP010028240">
    <property type="protein sequence ID" value="MEQ2290176.1"/>
    <property type="molecule type" value="Genomic_DNA"/>
</dbReference>
<proteinExistence type="predicted"/>
<evidence type="ECO:0000259" key="6">
    <source>
        <dbReference type="PROSITE" id="PS50003"/>
    </source>
</evidence>
<evidence type="ECO:0000256" key="1">
    <source>
        <dbReference type="ARBA" id="ARBA00022553"/>
    </source>
</evidence>
<dbReference type="PANTHER" id="PTHR16186">
    <property type="entry name" value="SIGNAL-TRANSDUCING ADAPTOR PROTEIN-RELATED"/>
    <property type="match status" value="1"/>
</dbReference>
<gene>
    <name evidence="7" type="ORF">AMECASPLE_000846</name>
</gene>
<feature type="domain" description="PH" evidence="6">
    <location>
        <begin position="56"/>
        <end position="153"/>
    </location>
</feature>
<dbReference type="Gene3D" id="2.30.29.30">
    <property type="entry name" value="Pleckstrin-homology domain (PH domain)/Phosphotyrosine-binding domain (PTB)"/>
    <property type="match status" value="1"/>
</dbReference>
<feature type="region of interest" description="Disordered" evidence="4">
    <location>
        <begin position="179"/>
        <end position="199"/>
    </location>
</feature>
<dbReference type="PROSITE" id="PS50001">
    <property type="entry name" value="SH2"/>
    <property type="match status" value="1"/>
</dbReference>
<evidence type="ECO:0000256" key="2">
    <source>
        <dbReference type="ARBA" id="ARBA00022999"/>
    </source>
</evidence>
<evidence type="ECO:0000313" key="8">
    <source>
        <dbReference type="Proteomes" id="UP001469553"/>
    </source>
</evidence>
<keyword evidence="1" id="KW-0597">Phosphoprotein</keyword>
<dbReference type="SMART" id="SM00252">
    <property type="entry name" value="SH2"/>
    <property type="match status" value="1"/>
</dbReference>
<dbReference type="Proteomes" id="UP001469553">
    <property type="component" value="Unassembled WGS sequence"/>
</dbReference>
<keyword evidence="2 3" id="KW-0727">SH2 domain</keyword>
<dbReference type="InterPro" id="IPR001849">
    <property type="entry name" value="PH_domain"/>
</dbReference>
<comment type="caution">
    <text evidence="7">The sequence shown here is derived from an EMBL/GenBank/DDBJ whole genome shotgun (WGS) entry which is preliminary data.</text>
</comment>
<dbReference type="PROSITE" id="PS50003">
    <property type="entry name" value="PH_DOMAIN"/>
    <property type="match status" value="1"/>
</dbReference>
<dbReference type="SUPFAM" id="SSF55550">
    <property type="entry name" value="SH2 domain"/>
    <property type="match status" value="1"/>
</dbReference>
<dbReference type="InterPro" id="IPR011993">
    <property type="entry name" value="PH-like_dom_sf"/>
</dbReference>
<sequence>MANRGAQFSQDSAERFKRVKKELDKERKLVHMMESWTMSKHPRIIHKRRERITALPLYYSGNLLKKSPGEKDFKRFFGELRGSTLFLYTSDTQDTYTESLDLDLLKNIELESPHKKKVPTIFTLALPLEEVQLKMDNAETGEEWRCYIMTVVNKEIPKNLQMLPGQKIKLEEMLSLEKKRDPQLQRPALPPRPTFLKSKDTPAPDMPACFFNVTRQEAEKMLKENPENGNIILRPSTVPKNYALTIIQKTSSGAIPKNYRVTSTSSGFVIELDTPMTVRSLNDVLKYFLEKTEYRLRPYIVSQPYDTRIEVSPPPKCVSVPPPTVPRAQVAPMQHSHTKNKLLPPLPKPDEGEYVMPDEPVLDDQIMKKAQVAELQAVLQMRKKENVYVETGKGEESTYENGNGEKCNYKVKWATNRPML</sequence>
<evidence type="ECO:0000313" key="7">
    <source>
        <dbReference type="EMBL" id="MEQ2290176.1"/>
    </source>
</evidence>
<dbReference type="InterPro" id="IPR000980">
    <property type="entry name" value="SH2"/>
</dbReference>
<evidence type="ECO:0000256" key="3">
    <source>
        <dbReference type="PROSITE-ProRule" id="PRU00191"/>
    </source>
</evidence>
<dbReference type="SUPFAM" id="SSF50729">
    <property type="entry name" value="PH domain-like"/>
    <property type="match status" value="1"/>
</dbReference>
<reference evidence="7 8" key="1">
    <citation type="submission" date="2021-06" db="EMBL/GenBank/DDBJ databases">
        <authorList>
            <person name="Palmer J.M."/>
        </authorList>
    </citation>
    <scope>NUCLEOTIDE SEQUENCE [LARGE SCALE GENOMIC DNA]</scope>
    <source>
        <strain evidence="7 8">AS_MEX2019</strain>
        <tissue evidence="7">Muscle</tissue>
    </source>
</reference>
<dbReference type="PANTHER" id="PTHR16186:SF10">
    <property type="entry name" value="SIGNAL-TRANSDUCING ADAPTOR PROTEIN 1"/>
    <property type="match status" value="1"/>
</dbReference>